<dbReference type="OMA" id="RAWITIE"/>
<sequence length="312" mass="35178">MRIGNLECCVKADLKRLEEYDVRLSKDGKKGTAWIASKVGQEFYLVCADPHKRTRATCSLDVEVEIDGLKSGLHIIEKNRKTNKIYIRDVLVSSTESRKFQFGALDLTDDDAYLYTSQRRIGEIVVKFWRSCINGLNDEMDADTAVQDPTPVHEREKKGFLHVVRLGKVDTISAQSGITARKLDDEPLAVFTFYYRGIDVLRADGIAPKPPSEELVSLCSTLEFASTSIPTAVKRKASEELLPELPKVKVKDEEFKPASRFIIQPHTPAWTTFEPLWYTSQRVDCRHGKKEVVKSEKASPFVPGEVIDLTGE</sequence>
<dbReference type="STRING" id="578458.D8QI46"/>
<feature type="domain" description="DUF7918" evidence="1">
    <location>
        <begin position="6"/>
        <end position="209"/>
    </location>
</feature>
<evidence type="ECO:0000313" key="3">
    <source>
        <dbReference type="Proteomes" id="UP000007431"/>
    </source>
</evidence>
<dbReference type="KEGG" id="scm:SCHCO_02642636"/>
<evidence type="ECO:0000313" key="2">
    <source>
        <dbReference type="EMBL" id="EFI92342.1"/>
    </source>
</evidence>
<name>D8QI46_SCHCM</name>
<dbReference type="EMBL" id="GL377313">
    <property type="protein sequence ID" value="EFI92342.1"/>
    <property type="molecule type" value="Genomic_DNA"/>
</dbReference>
<keyword evidence="3" id="KW-1185">Reference proteome</keyword>
<dbReference type="InterPro" id="IPR057678">
    <property type="entry name" value="DUF7918"/>
</dbReference>
<proteinExistence type="predicted"/>
<reference evidence="2 3" key="1">
    <citation type="journal article" date="2010" name="Nat. Biotechnol.">
        <title>Genome sequence of the model mushroom Schizophyllum commune.</title>
        <authorList>
            <person name="Ohm R.A."/>
            <person name="de Jong J.F."/>
            <person name="Lugones L.G."/>
            <person name="Aerts A."/>
            <person name="Kothe E."/>
            <person name="Stajich J.E."/>
            <person name="de Vries R.P."/>
            <person name="Record E."/>
            <person name="Levasseur A."/>
            <person name="Baker S.E."/>
            <person name="Bartholomew K.A."/>
            <person name="Coutinho P.M."/>
            <person name="Erdmann S."/>
            <person name="Fowler T.J."/>
            <person name="Gathman A.C."/>
            <person name="Lombard V."/>
            <person name="Henrissat B."/>
            <person name="Knabe N."/>
            <person name="Kuees U."/>
            <person name="Lilly W.W."/>
            <person name="Lindquist E."/>
            <person name="Lucas S."/>
            <person name="Magnuson J.K."/>
            <person name="Piumi F."/>
            <person name="Raudaskoski M."/>
            <person name="Salamov A."/>
            <person name="Schmutz J."/>
            <person name="Schwarze F.W.M.R."/>
            <person name="vanKuyk P.A."/>
            <person name="Horton J.S."/>
            <person name="Grigoriev I.V."/>
            <person name="Woesten H.A.B."/>
        </authorList>
    </citation>
    <scope>NUCLEOTIDE SEQUENCE [LARGE SCALE GENOMIC DNA]</scope>
    <source>
        <strain evidence="3">H4-8 / FGSC 9210</strain>
    </source>
</reference>
<feature type="non-terminal residue" evidence="2">
    <location>
        <position position="312"/>
    </location>
</feature>
<dbReference type="AlphaFoldDB" id="D8QI46"/>
<dbReference type="InParanoid" id="D8QI46"/>
<dbReference type="GeneID" id="9593811"/>
<dbReference type="PANTHER" id="PTHR36223:SF1">
    <property type="entry name" value="TRANSCRIPTION ELONGATION FACTOR EAF N-TERMINAL DOMAIN-CONTAINING PROTEIN"/>
    <property type="match status" value="1"/>
</dbReference>
<dbReference type="VEuPathDB" id="FungiDB:SCHCODRAFT_02642636"/>
<gene>
    <name evidence="2" type="ORF">SCHCODRAFT_113574</name>
</gene>
<accession>D8QI46</accession>
<dbReference type="Pfam" id="PF25534">
    <property type="entry name" value="DUF7918"/>
    <property type="match status" value="1"/>
</dbReference>
<dbReference type="PANTHER" id="PTHR36223">
    <property type="entry name" value="BETA-LACTAMASE-TYPE TRANSPEPTIDASE FOLD DOMAIN CONTAINING PROTEIN"/>
    <property type="match status" value="1"/>
</dbReference>
<dbReference type="Proteomes" id="UP000007431">
    <property type="component" value="Unassembled WGS sequence"/>
</dbReference>
<dbReference type="HOGENOM" id="CLU_060356_0_0_1"/>
<protein>
    <recommendedName>
        <fullName evidence="1">DUF7918 domain-containing protein</fullName>
    </recommendedName>
</protein>
<evidence type="ECO:0000259" key="1">
    <source>
        <dbReference type="Pfam" id="PF25534"/>
    </source>
</evidence>
<dbReference type="OrthoDB" id="3364132at2759"/>
<dbReference type="eggNOG" id="ENOG502SAV6">
    <property type="taxonomic scope" value="Eukaryota"/>
</dbReference>
<organism evidence="3">
    <name type="scientific">Schizophyllum commune (strain H4-8 / FGSC 9210)</name>
    <name type="common">Split gill fungus</name>
    <dbReference type="NCBI Taxonomy" id="578458"/>
    <lineage>
        <taxon>Eukaryota</taxon>
        <taxon>Fungi</taxon>
        <taxon>Dikarya</taxon>
        <taxon>Basidiomycota</taxon>
        <taxon>Agaricomycotina</taxon>
        <taxon>Agaricomycetes</taxon>
        <taxon>Agaricomycetidae</taxon>
        <taxon>Agaricales</taxon>
        <taxon>Schizophyllaceae</taxon>
        <taxon>Schizophyllum</taxon>
    </lineage>
</organism>
<dbReference type="RefSeq" id="XP_003027245.1">
    <property type="nucleotide sequence ID" value="XM_003027199.1"/>
</dbReference>